<gene>
    <name evidence="1" type="ORF">RSOLAG1IB_01786</name>
</gene>
<evidence type="ECO:0000313" key="1">
    <source>
        <dbReference type="EMBL" id="CEL55774.1"/>
    </source>
</evidence>
<protein>
    <submittedName>
        <fullName evidence="1">Uncharacterized protein</fullName>
    </submittedName>
</protein>
<sequence>MAERAPVAYPNPGTSQINFSLPLRLAHKRPMSLLSIRSPTRNQLEVPCSTRSRVVSAPASPAYRSGTTSIHPSGSDSIRLPVFPILNLRPRTVCSSRKRHTPPQLQLDDQWRFRTDSFSSTTTSSLEASLAELEELIEVLSTPTSVEEGLFVVQSDSKSGTKFEHPKDVTIMPGNETELVQRYEPGPRWI</sequence>
<dbReference type="AlphaFoldDB" id="A0A0B7FFU2"/>
<reference evidence="1 2" key="1">
    <citation type="submission" date="2014-11" db="EMBL/GenBank/DDBJ databases">
        <authorList>
            <person name="Wibberg Daniel"/>
        </authorList>
    </citation>
    <scope>NUCLEOTIDE SEQUENCE [LARGE SCALE GENOMIC DNA]</scope>
    <source>
        <strain evidence="1">Rhizoctonia solani AG1-IB 7/3/14</strain>
    </source>
</reference>
<dbReference type="Proteomes" id="UP000059188">
    <property type="component" value="Unassembled WGS sequence"/>
</dbReference>
<evidence type="ECO:0000313" key="2">
    <source>
        <dbReference type="Proteomes" id="UP000059188"/>
    </source>
</evidence>
<dbReference type="EMBL" id="LN679101">
    <property type="protein sequence ID" value="CEL55774.1"/>
    <property type="molecule type" value="Genomic_DNA"/>
</dbReference>
<dbReference type="OrthoDB" id="3258442at2759"/>
<name>A0A0B7FFU2_THACB</name>
<keyword evidence="2" id="KW-1185">Reference proteome</keyword>
<proteinExistence type="predicted"/>
<organism evidence="1 2">
    <name type="scientific">Thanatephorus cucumeris (strain AG1-IB / isolate 7/3/14)</name>
    <name type="common">Lettuce bottom rot fungus</name>
    <name type="synonym">Rhizoctonia solani</name>
    <dbReference type="NCBI Taxonomy" id="1108050"/>
    <lineage>
        <taxon>Eukaryota</taxon>
        <taxon>Fungi</taxon>
        <taxon>Dikarya</taxon>
        <taxon>Basidiomycota</taxon>
        <taxon>Agaricomycotina</taxon>
        <taxon>Agaricomycetes</taxon>
        <taxon>Cantharellales</taxon>
        <taxon>Ceratobasidiaceae</taxon>
        <taxon>Rhizoctonia</taxon>
        <taxon>Rhizoctonia solani AG-1</taxon>
    </lineage>
</organism>
<accession>A0A0B7FFU2</accession>